<evidence type="ECO:0008006" key="3">
    <source>
        <dbReference type="Google" id="ProtNLM"/>
    </source>
</evidence>
<reference evidence="1" key="1">
    <citation type="submission" date="2023-03" db="EMBL/GenBank/DDBJ databases">
        <authorList>
            <person name="Steffen K."/>
            <person name="Cardenas P."/>
        </authorList>
    </citation>
    <scope>NUCLEOTIDE SEQUENCE</scope>
</reference>
<organism evidence="1 2">
    <name type="scientific">Geodia barretti</name>
    <name type="common">Barrett's horny sponge</name>
    <dbReference type="NCBI Taxonomy" id="519541"/>
    <lineage>
        <taxon>Eukaryota</taxon>
        <taxon>Metazoa</taxon>
        <taxon>Porifera</taxon>
        <taxon>Demospongiae</taxon>
        <taxon>Heteroscleromorpha</taxon>
        <taxon>Tetractinellida</taxon>
        <taxon>Astrophorina</taxon>
        <taxon>Geodiidae</taxon>
        <taxon>Geodia</taxon>
    </lineage>
</organism>
<sequence>MVNGYLTEEQRKHWDEQGYLVVKQVLSTEEIRTLLDAVDPVIEDYVRETDGPDAPRFGRGAFTIIRAIERTDALDVLTDHPNIFGTILALMGPYLQIMGTQIYTRHPSDDPLLSFHTDAGPSLQQIHPHPQSLPLQFKVQFFLTDVSKPDSANFMLVPGSQNEPFPEHPEPGFIPEGAIQVLAEPGDAVIFPWAQVALGRTE</sequence>
<accession>A0AA35SL47</accession>
<gene>
    <name evidence="1" type="ORF">GBAR_LOCUS17340</name>
</gene>
<comment type="caution">
    <text evidence="1">The sequence shown here is derived from an EMBL/GenBank/DDBJ whole genome shotgun (WGS) entry which is preliminary data.</text>
</comment>
<keyword evidence="2" id="KW-1185">Reference proteome</keyword>
<proteinExistence type="predicted"/>
<dbReference type="SUPFAM" id="SSF51197">
    <property type="entry name" value="Clavaminate synthase-like"/>
    <property type="match status" value="1"/>
</dbReference>
<evidence type="ECO:0000313" key="2">
    <source>
        <dbReference type="Proteomes" id="UP001174909"/>
    </source>
</evidence>
<dbReference type="EMBL" id="CASHTH010002487">
    <property type="protein sequence ID" value="CAI8030606.1"/>
    <property type="molecule type" value="Genomic_DNA"/>
</dbReference>
<dbReference type="AlphaFoldDB" id="A0AA35SL47"/>
<dbReference type="Proteomes" id="UP001174909">
    <property type="component" value="Unassembled WGS sequence"/>
</dbReference>
<dbReference type="Gene3D" id="2.60.120.620">
    <property type="entry name" value="q2cbj1_9rhob like domain"/>
    <property type="match status" value="1"/>
</dbReference>
<name>A0AA35SL47_GEOBA</name>
<protein>
    <recommendedName>
        <fullName evidence="3">Phytanoyl-CoA dioxygenase</fullName>
    </recommendedName>
</protein>
<dbReference type="Pfam" id="PF05721">
    <property type="entry name" value="PhyH"/>
    <property type="match status" value="1"/>
</dbReference>
<evidence type="ECO:0000313" key="1">
    <source>
        <dbReference type="EMBL" id="CAI8030606.1"/>
    </source>
</evidence>
<dbReference type="InterPro" id="IPR008775">
    <property type="entry name" value="Phytyl_CoA_dOase-like"/>
</dbReference>